<organism evidence="2 3">
    <name type="scientific">Aneurinibacillus migulanus</name>
    <name type="common">Bacillus migulanus</name>
    <dbReference type="NCBI Taxonomy" id="47500"/>
    <lineage>
        <taxon>Bacteria</taxon>
        <taxon>Bacillati</taxon>
        <taxon>Bacillota</taxon>
        <taxon>Bacilli</taxon>
        <taxon>Bacillales</taxon>
        <taxon>Paenibacillaceae</taxon>
        <taxon>Aneurinibacillus group</taxon>
        <taxon>Aneurinibacillus</taxon>
    </lineage>
</organism>
<dbReference type="RefSeq" id="WP_074715300.1">
    <property type="nucleotide sequence ID" value="NZ_BJOA01000092.1"/>
</dbReference>
<dbReference type="SUPFAM" id="SSF88697">
    <property type="entry name" value="PUA domain-like"/>
    <property type="match status" value="1"/>
</dbReference>
<protein>
    <recommendedName>
        <fullName evidence="1">DUF3850 domain-containing protein</fullName>
    </recommendedName>
</protein>
<sequence length="131" mass="15405">MANVHFLKTWPEYFQAVFDGNKAFEIRKNDRNFAVGDWVVLKEWCPEKQAYTDREVAAEIMYMTNYEQKDGYVVLSIKPTKERAKAMPKWVLDIARKNGLSKQTVHYRLKELGMDIVEAITRPGRYKRGVK</sequence>
<dbReference type="AlphaFoldDB" id="A0A1G8WJ10"/>
<dbReference type="InterPro" id="IPR015947">
    <property type="entry name" value="PUA-like_sf"/>
</dbReference>
<reference evidence="2 3" key="1">
    <citation type="submission" date="2016-10" db="EMBL/GenBank/DDBJ databases">
        <authorList>
            <person name="de Groot N.N."/>
        </authorList>
    </citation>
    <scope>NUCLEOTIDE SEQUENCE [LARGE SCALE GENOMIC DNA]</scope>
    <source>
        <strain evidence="2 3">DSM 2895</strain>
    </source>
</reference>
<proteinExistence type="predicted"/>
<name>A0A1G8WJ10_ANEMI</name>
<accession>A0A1G8WJ10</accession>
<dbReference type="OrthoDB" id="1700487at2"/>
<gene>
    <name evidence="2" type="ORF">SAMN04487909_12863</name>
</gene>
<dbReference type="Proteomes" id="UP000182836">
    <property type="component" value="Unassembled WGS sequence"/>
</dbReference>
<evidence type="ECO:0000313" key="3">
    <source>
        <dbReference type="Proteomes" id="UP000182836"/>
    </source>
</evidence>
<dbReference type="EMBL" id="FNED01000028">
    <property type="protein sequence ID" value="SDJ78106.1"/>
    <property type="molecule type" value="Genomic_DNA"/>
</dbReference>
<feature type="domain" description="DUF3850" evidence="1">
    <location>
        <begin position="4"/>
        <end position="77"/>
    </location>
</feature>
<evidence type="ECO:0000313" key="2">
    <source>
        <dbReference type="EMBL" id="SDJ78106.1"/>
    </source>
</evidence>
<evidence type="ECO:0000259" key="1">
    <source>
        <dbReference type="Pfam" id="PF12961"/>
    </source>
</evidence>
<dbReference type="Pfam" id="PF12961">
    <property type="entry name" value="DUF3850"/>
    <property type="match status" value="1"/>
</dbReference>
<dbReference type="Gene3D" id="2.30.130.30">
    <property type="entry name" value="Hypothetical protein"/>
    <property type="match status" value="1"/>
</dbReference>
<dbReference type="InterPro" id="IPR039440">
    <property type="entry name" value="DUF3850"/>
</dbReference>
<dbReference type="GeneID" id="87589825"/>